<accession>A0A6M3M675</accession>
<evidence type="ECO:0000313" key="2">
    <source>
        <dbReference type="EMBL" id="QJB04767.1"/>
    </source>
</evidence>
<name>A0A6M3M675_9ZZZZ</name>
<proteinExistence type="predicted"/>
<organism evidence="1">
    <name type="scientific">viral metagenome</name>
    <dbReference type="NCBI Taxonomy" id="1070528"/>
    <lineage>
        <taxon>unclassified sequences</taxon>
        <taxon>metagenomes</taxon>
        <taxon>organismal metagenomes</taxon>
    </lineage>
</organism>
<dbReference type="EMBL" id="MT143707">
    <property type="protein sequence ID" value="QJB01283.1"/>
    <property type="molecule type" value="Genomic_DNA"/>
</dbReference>
<sequence length="76" mass="8591">MAFRFGRTRTGLIRATATRLAAEALADIDLNERDFNKEDRLTAEERVAIYAEIRSIANQLLLEAEQIEARLQPSSV</sequence>
<protein>
    <submittedName>
        <fullName evidence="1">Uncharacterized protein</fullName>
    </submittedName>
</protein>
<dbReference type="AlphaFoldDB" id="A0A6M3M675"/>
<reference evidence="1" key="1">
    <citation type="submission" date="2020-03" db="EMBL/GenBank/DDBJ databases">
        <title>The deep terrestrial virosphere.</title>
        <authorList>
            <person name="Holmfeldt K."/>
            <person name="Nilsson E."/>
            <person name="Simone D."/>
            <person name="Lopez-Fernandez M."/>
            <person name="Wu X."/>
            <person name="de Brujin I."/>
            <person name="Lundin D."/>
            <person name="Andersson A."/>
            <person name="Bertilsson S."/>
            <person name="Dopson M."/>
        </authorList>
    </citation>
    <scope>NUCLEOTIDE SEQUENCE</scope>
    <source>
        <strain evidence="1">MM171A00115</strain>
        <strain evidence="2">MM171B00172</strain>
    </source>
</reference>
<evidence type="ECO:0000313" key="1">
    <source>
        <dbReference type="EMBL" id="QJB01283.1"/>
    </source>
</evidence>
<dbReference type="EMBL" id="MT143890">
    <property type="protein sequence ID" value="QJB04767.1"/>
    <property type="molecule type" value="Genomic_DNA"/>
</dbReference>
<gene>
    <name evidence="1" type="ORF">MM171A00115_0036</name>
    <name evidence="2" type="ORF">MM171B00172_0009</name>
</gene>